<name>A0ACB9R1E2_9MYRT</name>
<evidence type="ECO:0000313" key="1">
    <source>
        <dbReference type="EMBL" id="KAI4371631.1"/>
    </source>
</evidence>
<organism evidence="1 2">
    <name type="scientific">Melastoma candidum</name>
    <dbReference type="NCBI Taxonomy" id="119954"/>
    <lineage>
        <taxon>Eukaryota</taxon>
        <taxon>Viridiplantae</taxon>
        <taxon>Streptophyta</taxon>
        <taxon>Embryophyta</taxon>
        <taxon>Tracheophyta</taxon>
        <taxon>Spermatophyta</taxon>
        <taxon>Magnoliopsida</taxon>
        <taxon>eudicotyledons</taxon>
        <taxon>Gunneridae</taxon>
        <taxon>Pentapetalae</taxon>
        <taxon>rosids</taxon>
        <taxon>malvids</taxon>
        <taxon>Myrtales</taxon>
        <taxon>Melastomataceae</taxon>
        <taxon>Melastomatoideae</taxon>
        <taxon>Melastomateae</taxon>
        <taxon>Melastoma</taxon>
    </lineage>
</organism>
<gene>
    <name evidence="1" type="ORF">MLD38_009958</name>
</gene>
<accession>A0ACB9R1E2</accession>
<comment type="caution">
    <text evidence="1">The sequence shown here is derived from an EMBL/GenBank/DDBJ whole genome shotgun (WGS) entry which is preliminary data.</text>
</comment>
<protein>
    <submittedName>
        <fullName evidence="1">Uncharacterized protein</fullName>
    </submittedName>
</protein>
<reference evidence="2" key="1">
    <citation type="journal article" date="2023" name="Front. Plant Sci.">
        <title>Chromosomal-level genome assembly of Melastoma candidum provides insights into trichome evolution.</title>
        <authorList>
            <person name="Zhong Y."/>
            <person name="Wu W."/>
            <person name="Sun C."/>
            <person name="Zou P."/>
            <person name="Liu Y."/>
            <person name="Dai S."/>
            <person name="Zhou R."/>
        </authorList>
    </citation>
    <scope>NUCLEOTIDE SEQUENCE [LARGE SCALE GENOMIC DNA]</scope>
</reference>
<keyword evidence="2" id="KW-1185">Reference proteome</keyword>
<dbReference type="Proteomes" id="UP001057402">
    <property type="component" value="Chromosome 4"/>
</dbReference>
<proteinExistence type="predicted"/>
<dbReference type="EMBL" id="CM042883">
    <property type="protein sequence ID" value="KAI4371631.1"/>
    <property type="molecule type" value="Genomic_DNA"/>
</dbReference>
<sequence>MLKSVVTKRTPFPVTASSPSINIEQKLTVSWTVKGQMYYCYSARVTSNSDKMLTPSTSRCPDFTTLCGV</sequence>
<evidence type="ECO:0000313" key="2">
    <source>
        <dbReference type="Proteomes" id="UP001057402"/>
    </source>
</evidence>